<dbReference type="RefSeq" id="WP_097940294.1">
    <property type="nucleotide sequence ID" value="NZ_BLKS01000001.1"/>
</dbReference>
<dbReference type="GO" id="GO:0016020">
    <property type="term" value="C:membrane"/>
    <property type="evidence" value="ECO:0007669"/>
    <property type="project" value="UniProtKB-SubCell"/>
</dbReference>
<proteinExistence type="predicted"/>
<keyword evidence="4" id="KW-1133">Transmembrane helix</keyword>
<dbReference type="EMBL" id="PDCP01000017">
    <property type="protein sequence ID" value="PEG38945.1"/>
    <property type="molecule type" value="Genomic_DNA"/>
</dbReference>
<evidence type="ECO:0000256" key="1">
    <source>
        <dbReference type="ARBA" id="ARBA00004370"/>
    </source>
</evidence>
<reference evidence="5" key="3">
    <citation type="submission" date="2020-02" db="EMBL/GenBank/DDBJ databases">
        <authorList>
            <person name="Matsumoto Y."/>
            <person name="Motooka D."/>
            <person name="Nakamura S."/>
        </authorList>
    </citation>
    <scope>NUCLEOTIDE SEQUENCE</scope>
    <source>
        <strain evidence="5">JCM 6377</strain>
    </source>
</reference>
<dbReference type="EMBL" id="BLKS01000001">
    <property type="protein sequence ID" value="GFG53240.1"/>
    <property type="molecule type" value="Genomic_DNA"/>
</dbReference>
<evidence type="ECO:0000313" key="7">
    <source>
        <dbReference type="Proteomes" id="UP000220914"/>
    </source>
</evidence>
<feature type="compositionally biased region" description="Polar residues" evidence="3">
    <location>
        <begin position="25"/>
        <end position="37"/>
    </location>
</feature>
<evidence type="ECO:0000313" key="5">
    <source>
        <dbReference type="EMBL" id="GFG53240.1"/>
    </source>
</evidence>
<reference evidence="5 8" key="2">
    <citation type="journal article" date="2019" name="Emerg. Microbes Infect.">
        <title>Comprehensive subspecies identification of 175 nontuberculous mycobacteria species based on 7547 genomic profiles.</title>
        <authorList>
            <person name="Matsumoto Y."/>
            <person name="Kinjo T."/>
            <person name="Motooka D."/>
            <person name="Nabeya D."/>
            <person name="Jung N."/>
            <person name="Uechi K."/>
            <person name="Horii T."/>
            <person name="Iida T."/>
            <person name="Fujita J."/>
            <person name="Nakamura S."/>
        </authorList>
    </citation>
    <scope>NUCLEOTIDE SEQUENCE [LARGE SCALE GENOMIC DNA]</scope>
    <source>
        <strain evidence="5 8">JCM 6377</strain>
    </source>
</reference>
<dbReference type="AlphaFoldDB" id="A0A2A7N4H9"/>
<gene>
    <name evidence="6" type="ORF">CQY20_11945</name>
    <name evidence="5" type="ORF">MAGR_46810</name>
</gene>
<name>A0A2A7N4H9_MYCAG</name>
<feature type="compositionally biased region" description="Basic and acidic residues" evidence="3">
    <location>
        <begin position="41"/>
        <end position="55"/>
    </location>
</feature>
<accession>A0A2A7N4H9</accession>
<evidence type="ECO:0000313" key="6">
    <source>
        <dbReference type="EMBL" id="PEG38945.1"/>
    </source>
</evidence>
<protein>
    <submittedName>
        <fullName evidence="5">Membrane protein</fullName>
    </submittedName>
</protein>
<evidence type="ECO:0000313" key="8">
    <source>
        <dbReference type="Proteomes" id="UP000465302"/>
    </source>
</evidence>
<comment type="caution">
    <text evidence="6">The sequence shown here is derived from an EMBL/GenBank/DDBJ whole genome shotgun (WGS) entry which is preliminary data.</text>
</comment>
<keyword evidence="2 4" id="KW-0472">Membrane</keyword>
<keyword evidence="7" id="KW-1185">Reference proteome</keyword>
<feature type="transmembrane region" description="Helical" evidence="4">
    <location>
        <begin position="62"/>
        <end position="85"/>
    </location>
</feature>
<evidence type="ECO:0000256" key="4">
    <source>
        <dbReference type="SAM" id="Phobius"/>
    </source>
</evidence>
<keyword evidence="4" id="KW-0812">Transmembrane</keyword>
<dbReference type="Proteomes" id="UP000465302">
    <property type="component" value="Unassembled WGS sequence"/>
</dbReference>
<dbReference type="OrthoDB" id="4616808at2"/>
<organism evidence="6 7">
    <name type="scientific">Mycolicibacterium agri</name>
    <name type="common">Mycobacterium agri</name>
    <dbReference type="NCBI Taxonomy" id="36811"/>
    <lineage>
        <taxon>Bacteria</taxon>
        <taxon>Bacillati</taxon>
        <taxon>Actinomycetota</taxon>
        <taxon>Actinomycetes</taxon>
        <taxon>Mycobacteriales</taxon>
        <taxon>Mycobacteriaceae</taxon>
        <taxon>Mycolicibacterium</taxon>
    </lineage>
</organism>
<evidence type="ECO:0000256" key="3">
    <source>
        <dbReference type="SAM" id="MobiDB-lite"/>
    </source>
</evidence>
<sequence length="223" mass="23321">MEGDAGTRQLNPTDAEGAPDDSVAVSEQEQSDPTNQDPAAEETHEVPDDGAERRAPRLGRGWMGSIAGVLVILAAAAVAGGIWLIRDTRETEAIARADEAAIAAAKDCVAATQAPDTAAMAVAQRKIMECSTGAFGAQAAMYGGVLVEAYQAANVKVAVSDMRAAVERHNPNGSVDVLVALRVKVTNSEVADQESGYRLRVTMAPDENDGGKFKIDKLEQVTS</sequence>
<evidence type="ECO:0000256" key="2">
    <source>
        <dbReference type="ARBA" id="ARBA00023136"/>
    </source>
</evidence>
<comment type="subcellular location">
    <subcellularLocation>
        <location evidence="1">Membrane</location>
    </subcellularLocation>
</comment>
<feature type="region of interest" description="Disordered" evidence="3">
    <location>
        <begin position="1"/>
        <end position="56"/>
    </location>
</feature>
<reference evidence="6 7" key="1">
    <citation type="submission" date="2017-10" db="EMBL/GenBank/DDBJ databases">
        <title>The new phylogeny of genus Mycobacterium.</title>
        <authorList>
            <person name="Tortoli E."/>
            <person name="Trovato A."/>
            <person name="Cirillo D.M."/>
        </authorList>
    </citation>
    <scope>NUCLEOTIDE SEQUENCE [LARGE SCALE GENOMIC DNA]</scope>
    <source>
        <strain evidence="6 7">CCUG37673</strain>
    </source>
</reference>
<dbReference type="Proteomes" id="UP000220914">
    <property type="component" value="Unassembled WGS sequence"/>
</dbReference>
<dbReference type="PANTHER" id="PTHR37042:SF4">
    <property type="entry name" value="OUTER MEMBRANE PROTEIN RV1973"/>
    <property type="match status" value="1"/>
</dbReference>
<dbReference type="PANTHER" id="PTHR37042">
    <property type="entry name" value="OUTER MEMBRANE PROTEIN RV1973"/>
    <property type="match status" value="1"/>
</dbReference>